<dbReference type="Proteomes" id="UP000054632">
    <property type="component" value="Unassembled WGS sequence"/>
</dbReference>
<protein>
    <submittedName>
        <fullName evidence="2">Uncharacterized protein</fullName>
    </submittedName>
</protein>
<reference evidence="2 3" key="1">
    <citation type="submission" date="2015-01" db="EMBL/GenBank/DDBJ databases">
        <title>Evolution of Trichinella species and genotypes.</title>
        <authorList>
            <person name="Korhonen P.K."/>
            <person name="Edoardo P."/>
            <person name="Giuseppe L.R."/>
            <person name="Gasser R.B."/>
        </authorList>
    </citation>
    <scope>NUCLEOTIDE SEQUENCE [LARGE SCALE GENOMIC DNA]</scope>
    <source>
        <strain evidence="2">ISS13</strain>
    </source>
</reference>
<accession>A0A0V1EKJ4</accession>
<evidence type="ECO:0000256" key="1">
    <source>
        <dbReference type="SAM" id="MobiDB-lite"/>
    </source>
</evidence>
<feature type="region of interest" description="Disordered" evidence="1">
    <location>
        <begin position="1"/>
        <end position="26"/>
    </location>
</feature>
<dbReference type="EMBL" id="JYDR01000034">
    <property type="protein sequence ID" value="KRY73475.1"/>
    <property type="molecule type" value="Genomic_DNA"/>
</dbReference>
<dbReference type="AlphaFoldDB" id="A0A0V1EKJ4"/>
<sequence length="203" mass="22134">MTLGGSGNLIHPRRIGHPDPPKTQPPHQMAALLRECKFTPTLPCLLHIQIACIMPKLMKGATPNKLVKGVTANRMSIIGEKTEPDNKFTFNIITKLTVSLLESRSPLDWSLRQMRILIAKHNATDFTSLSIPSPNGQGHLLKIDPASTGATARRLSRGSSPLKGRGARGGAGAVELGLTLLLISLRRSSKAAGLWYRNRVRKR</sequence>
<name>A0A0V1EKJ4_TRIPS</name>
<evidence type="ECO:0000313" key="2">
    <source>
        <dbReference type="EMBL" id="KRY73475.1"/>
    </source>
</evidence>
<comment type="caution">
    <text evidence="2">The sequence shown here is derived from an EMBL/GenBank/DDBJ whole genome shotgun (WGS) entry which is preliminary data.</text>
</comment>
<gene>
    <name evidence="2" type="ORF">T4A_7596</name>
</gene>
<evidence type="ECO:0000313" key="3">
    <source>
        <dbReference type="Proteomes" id="UP000054632"/>
    </source>
</evidence>
<organism evidence="2 3">
    <name type="scientific">Trichinella pseudospiralis</name>
    <name type="common">Parasitic roundworm</name>
    <dbReference type="NCBI Taxonomy" id="6337"/>
    <lineage>
        <taxon>Eukaryota</taxon>
        <taxon>Metazoa</taxon>
        <taxon>Ecdysozoa</taxon>
        <taxon>Nematoda</taxon>
        <taxon>Enoplea</taxon>
        <taxon>Dorylaimia</taxon>
        <taxon>Trichinellida</taxon>
        <taxon>Trichinellidae</taxon>
        <taxon>Trichinella</taxon>
    </lineage>
</organism>
<proteinExistence type="predicted"/>